<feature type="domain" description="RNA-binding S4" evidence="11">
    <location>
        <begin position="108"/>
        <end position="173"/>
    </location>
</feature>
<keyword evidence="4" id="KW-0699">rRNA-binding</keyword>
<evidence type="ECO:0000256" key="2">
    <source>
        <dbReference type="ARBA" id="ARBA00007465"/>
    </source>
</evidence>
<dbReference type="EMBL" id="KN847974">
    <property type="protein sequence ID" value="KIR49515.1"/>
    <property type="molecule type" value="Genomic_DNA"/>
</dbReference>
<evidence type="ECO:0000256" key="9">
    <source>
        <dbReference type="ARBA" id="ARBA00072223"/>
    </source>
</evidence>
<dbReference type="Pfam" id="PF00163">
    <property type="entry name" value="Ribosomal_S4"/>
    <property type="match status" value="1"/>
</dbReference>
<comment type="similarity">
    <text evidence="2">Belongs to the universal ribosomal protein uS4 family.</text>
</comment>
<dbReference type="SMART" id="SM00363">
    <property type="entry name" value="S4"/>
    <property type="match status" value="1"/>
</dbReference>
<keyword evidence="6" id="KW-0539">Nucleus</keyword>
<dbReference type="PANTHER" id="PTHR11831:SF1">
    <property type="entry name" value="U3 SMALL NUCLEOLAR RIBONUCLEOPROTEIN PROTEIN IMP3"/>
    <property type="match status" value="1"/>
</dbReference>
<reference evidence="13" key="1">
    <citation type="submission" date="2015-01" db="EMBL/GenBank/DDBJ databases">
        <title>The Genome Sequence of Cryptococcus gattii CA1280.</title>
        <authorList>
            <consortium name="The Broad Institute Genomics Platform"/>
            <person name="Cuomo C."/>
            <person name="Litvintseva A."/>
            <person name="Chen Y."/>
            <person name="Heitman J."/>
            <person name="Sun S."/>
            <person name="Springer D."/>
            <person name="Dromer F."/>
            <person name="Young S."/>
            <person name="Zeng Q."/>
            <person name="Gargeya S."/>
            <person name="Abouelleil A."/>
            <person name="Alvarado L."/>
            <person name="Chapman S.B."/>
            <person name="Gainer-Dewar J."/>
            <person name="Goldberg J."/>
            <person name="Griggs A."/>
            <person name="Gujja S."/>
            <person name="Hansen M."/>
            <person name="Howarth C."/>
            <person name="Imamovic A."/>
            <person name="Larimer J."/>
            <person name="Murphy C."/>
            <person name="Naylor J."/>
            <person name="Pearson M."/>
            <person name="Priest M."/>
            <person name="Roberts A."/>
            <person name="Saif S."/>
            <person name="Shea T."/>
            <person name="Sykes S."/>
            <person name="Wortman J."/>
            <person name="Nusbaum C."/>
            <person name="Birren B."/>
        </authorList>
    </citation>
    <scope>NUCLEOTIDE SEQUENCE [LARGE SCALE GENOMIC DNA]</scope>
    <source>
        <strain evidence="13">CA1280</strain>
    </source>
</reference>
<gene>
    <name evidence="13" type="ORF">I312_00598</name>
</gene>
<dbReference type="Gene3D" id="3.10.290.10">
    <property type="entry name" value="RNA-binding S4 domain"/>
    <property type="match status" value="1"/>
</dbReference>
<dbReference type="SUPFAM" id="SSF55174">
    <property type="entry name" value="Alpha-L RNA-binding motif"/>
    <property type="match status" value="1"/>
</dbReference>
<dbReference type="AlphaFoldDB" id="A0A0D0VVT4"/>
<protein>
    <recommendedName>
        <fullName evidence="8">U3 small nucleolar ribonucleoprotein protein IMP3</fullName>
    </recommendedName>
    <alternativeName>
        <fullName evidence="9">U3 small nucleolar ribonucleoprotein protein imp3</fullName>
    </alternativeName>
</protein>
<evidence type="ECO:0000256" key="10">
    <source>
        <dbReference type="PROSITE-ProRule" id="PRU00182"/>
    </source>
</evidence>
<dbReference type="GO" id="GO:0032040">
    <property type="term" value="C:small-subunit processome"/>
    <property type="evidence" value="ECO:0007669"/>
    <property type="project" value="TreeGrafter"/>
</dbReference>
<dbReference type="GO" id="GO:0006364">
    <property type="term" value="P:rRNA processing"/>
    <property type="evidence" value="ECO:0007669"/>
    <property type="project" value="TreeGrafter"/>
</dbReference>
<dbReference type="HOGENOM" id="CLU_097281_0_0_1"/>
<keyword evidence="7 13" id="KW-0687">Ribonucleoprotein</keyword>
<dbReference type="FunFam" id="3.10.290.10:FF:000006">
    <property type="entry name" value="U3 small nucleolar ribonucleoprotein IMP3"/>
    <property type="match status" value="1"/>
</dbReference>
<feature type="domain" description="Small ribosomal subunit protein uS4 N-terminal" evidence="12">
    <location>
        <begin position="3"/>
        <end position="107"/>
    </location>
</feature>
<evidence type="ECO:0000256" key="8">
    <source>
        <dbReference type="ARBA" id="ARBA00069727"/>
    </source>
</evidence>
<dbReference type="InterPro" id="IPR022801">
    <property type="entry name" value="Ribosomal_uS4"/>
</dbReference>
<dbReference type="InterPro" id="IPR002942">
    <property type="entry name" value="S4_RNA-bd"/>
</dbReference>
<evidence type="ECO:0000259" key="12">
    <source>
        <dbReference type="SMART" id="SM01390"/>
    </source>
</evidence>
<keyword evidence="3" id="KW-0690">Ribosome biogenesis</keyword>
<accession>A0A0D0VVT4</accession>
<evidence type="ECO:0000256" key="1">
    <source>
        <dbReference type="ARBA" id="ARBA00004604"/>
    </source>
</evidence>
<dbReference type="PANTHER" id="PTHR11831">
    <property type="entry name" value="30S 40S RIBOSOMAL PROTEIN"/>
    <property type="match status" value="1"/>
</dbReference>
<sequence length="194" mass="22430">MRQLKHHEKKLLKKVDFLSWKQDASQREVKVMRKYHIQDREDYHKYNKLCGSLRSLIHKLSLLPANDPFRQQKEAEMLDKLYDMGILDIGSKPSDIENKVTVSSIARRRLAVVVARLKMSETVSDAVRTIEQGHIRVGPTPVTDPAMLVTRRMEDFVTWVDTSARKRTIMKYNDEVSFIFEPCGSPCLSCLPGK</sequence>
<dbReference type="InterPro" id="IPR036986">
    <property type="entry name" value="S4_RNA-bd_sf"/>
</dbReference>
<evidence type="ECO:0000259" key="11">
    <source>
        <dbReference type="SMART" id="SM00363"/>
    </source>
</evidence>
<dbReference type="SMART" id="SM01390">
    <property type="entry name" value="Ribosomal_S4"/>
    <property type="match status" value="1"/>
</dbReference>
<comment type="subcellular location">
    <subcellularLocation>
        <location evidence="1">Nucleus</location>
        <location evidence="1">Nucleolus</location>
    </subcellularLocation>
</comment>
<evidence type="ECO:0000256" key="6">
    <source>
        <dbReference type="ARBA" id="ARBA00023242"/>
    </source>
</evidence>
<evidence type="ECO:0000256" key="5">
    <source>
        <dbReference type="ARBA" id="ARBA00022884"/>
    </source>
</evidence>
<dbReference type="OrthoDB" id="10248812at2759"/>
<keyword evidence="5 10" id="KW-0694">RNA-binding</keyword>
<proteinExistence type="inferred from homology"/>
<dbReference type="GO" id="GO:0042274">
    <property type="term" value="P:ribosomal small subunit biogenesis"/>
    <property type="evidence" value="ECO:0007669"/>
    <property type="project" value="TreeGrafter"/>
</dbReference>
<dbReference type="GO" id="GO:0019843">
    <property type="term" value="F:rRNA binding"/>
    <property type="evidence" value="ECO:0007669"/>
    <property type="project" value="UniProtKB-KW"/>
</dbReference>
<dbReference type="Pfam" id="PF01479">
    <property type="entry name" value="S4"/>
    <property type="match status" value="1"/>
</dbReference>
<dbReference type="GO" id="GO:0034457">
    <property type="term" value="C:Mpp10 complex"/>
    <property type="evidence" value="ECO:0007669"/>
    <property type="project" value="TreeGrafter"/>
</dbReference>
<evidence type="ECO:0000256" key="3">
    <source>
        <dbReference type="ARBA" id="ARBA00022517"/>
    </source>
</evidence>
<evidence type="ECO:0000256" key="4">
    <source>
        <dbReference type="ARBA" id="ARBA00022730"/>
    </source>
</evidence>
<name>A0A0D0VVT4_CRYGA</name>
<dbReference type="InterPro" id="IPR001912">
    <property type="entry name" value="Ribosomal_uS4_N"/>
</dbReference>
<dbReference type="PROSITE" id="PS50889">
    <property type="entry name" value="S4"/>
    <property type="match status" value="1"/>
</dbReference>
<organism evidence="13">
    <name type="scientific">Cryptococcus bacillisporus CA1280</name>
    <dbReference type="NCBI Taxonomy" id="1296109"/>
    <lineage>
        <taxon>Eukaryota</taxon>
        <taxon>Fungi</taxon>
        <taxon>Dikarya</taxon>
        <taxon>Basidiomycota</taxon>
        <taxon>Agaricomycotina</taxon>
        <taxon>Tremellomycetes</taxon>
        <taxon>Tremellales</taxon>
        <taxon>Cryptococcaceae</taxon>
        <taxon>Cryptococcus</taxon>
        <taxon>Cryptococcus gattii species complex</taxon>
    </lineage>
</organism>
<evidence type="ECO:0000313" key="13">
    <source>
        <dbReference type="EMBL" id="KIR49515.1"/>
    </source>
</evidence>
<dbReference type="CDD" id="cd00165">
    <property type="entry name" value="S4"/>
    <property type="match status" value="1"/>
</dbReference>
<evidence type="ECO:0000256" key="7">
    <source>
        <dbReference type="ARBA" id="ARBA00023274"/>
    </source>
</evidence>
<dbReference type="GO" id="GO:0030515">
    <property type="term" value="F:snoRNA binding"/>
    <property type="evidence" value="ECO:0007669"/>
    <property type="project" value="TreeGrafter"/>
</dbReference>